<dbReference type="Proteomes" id="UP000580250">
    <property type="component" value="Unassembled WGS sequence"/>
</dbReference>
<evidence type="ECO:0000313" key="1">
    <source>
        <dbReference type="EMBL" id="CAD2192677.1"/>
    </source>
</evidence>
<dbReference type="AlphaFoldDB" id="A0A6V7X114"/>
<gene>
    <name evidence="1" type="ORF">MENT_LOCUS45580</name>
</gene>
<reference evidence="1 2" key="1">
    <citation type="submission" date="2020-08" db="EMBL/GenBank/DDBJ databases">
        <authorList>
            <person name="Koutsovoulos G."/>
            <person name="Danchin GJ E."/>
        </authorList>
    </citation>
    <scope>NUCLEOTIDE SEQUENCE [LARGE SCALE GENOMIC DNA]</scope>
</reference>
<protein>
    <submittedName>
        <fullName evidence="1">Uncharacterized protein</fullName>
    </submittedName>
</protein>
<dbReference type="EMBL" id="CAJEWN010000966">
    <property type="protein sequence ID" value="CAD2192677.1"/>
    <property type="molecule type" value="Genomic_DNA"/>
</dbReference>
<comment type="caution">
    <text evidence="1">The sequence shown here is derived from an EMBL/GenBank/DDBJ whole genome shotgun (WGS) entry which is preliminary data.</text>
</comment>
<accession>A0A6V7X114</accession>
<sequence>MREIKQHLYSDLHKTSVKGYNTLEQRSINYNDVELEGKKIIS</sequence>
<proteinExistence type="predicted"/>
<evidence type="ECO:0000313" key="2">
    <source>
        <dbReference type="Proteomes" id="UP000580250"/>
    </source>
</evidence>
<name>A0A6V7X114_MELEN</name>
<organism evidence="1 2">
    <name type="scientific">Meloidogyne enterolobii</name>
    <name type="common">Root-knot nematode worm</name>
    <name type="synonym">Meloidogyne mayaguensis</name>
    <dbReference type="NCBI Taxonomy" id="390850"/>
    <lineage>
        <taxon>Eukaryota</taxon>
        <taxon>Metazoa</taxon>
        <taxon>Ecdysozoa</taxon>
        <taxon>Nematoda</taxon>
        <taxon>Chromadorea</taxon>
        <taxon>Rhabditida</taxon>
        <taxon>Tylenchina</taxon>
        <taxon>Tylenchomorpha</taxon>
        <taxon>Tylenchoidea</taxon>
        <taxon>Meloidogynidae</taxon>
        <taxon>Meloidogyninae</taxon>
        <taxon>Meloidogyne</taxon>
    </lineage>
</organism>